<gene>
    <name evidence="2" type="ORF">ACFONA_08990</name>
</gene>
<dbReference type="Proteomes" id="UP001595713">
    <property type="component" value="Unassembled WGS sequence"/>
</dbReference>
<evidence type="ECO:0000313" key="2">
    <source>
        <dbReference type="EMBL" id="MFC3580296.1"/>
    </source>
</evidence>
<organism evidence="2 3">
    <name type="scientific">Sphingomonas hylomeconis</name>
    <dbReference type="NCBI Taxonomy" id="1395958"/>
    <lineage>
        <taxon>Bacteria</taxon>
        <taxon>Pseudomonadati</taxon>
        <taxon>Pseudomonadota</taxon>
        <taxon>Alphaproteobacteria</taxon>
        <taxon>Sphingomonadales</taxon>
        <taxon>Sphingomonadaceae</taxon>
        <taxon>Sphingomonas</taxon>
    </lineage>
</organism>
<sequence>MTDPVSSTHGAKAQGKAPAPQSTIEKTKLAATHALDTARDGARDVADRTAQVIDSNPLPVLIGGVVIGAIAGALVPRSRREAELLAPVGRRLRATTTDAVQSAKTTGLAELGALGLSKGALSEQGGKLVGGILTALATAGSAAITASREAKAKAAE</sequence>
<comment type="caution">
    <text evidence="2">The sequence shown here is derived from an EMBL/GenBank/DDBJ whole genome shotgun (WGS) entry which is preliminary data.</text>
</comment>
<feature type="region of interest" description="Disordered" evidence="1">
    <location>
        <begin position="1"/>
        <end position="26"/>
    </location>
</feature>
<keyword evidence="3" id="KW-1185">Reference proteome</keyword>
<proteinExistence type="predicted"/>
<evidence type="ECO:0000256" key="1">
    <source>
        <dbReference type="SAM" id="MobiDB-lite"/>
    </source>
</evidence>
<evidence type="ECO:0008006" key="4">
    <source>
        <dbReference type="Google" id="ProtNLM"/>
    </source>
</evidence>
<reference evidence="3" key="1">
    <citation type="journal article" date="2019" name="Int. J. Syst. Evol. Microbiol.">
        <title>The Global Catalogue of Microorganisms (GCM) 10K type strain sequencing project: providing services to taxonomists for standard genome sequencing and annotation.</title>
        <authorList>
            <consortium name="The Broad Institute Genomics Platform"/>
            <consortium name="The Broad Institute Genome Sequencing Center for Infectious Disease"/>
            <person name="Wu L."/>
            <person name="Ma J."/>
        </authorList>
    </citation>
    <scope>NUCLEOTIDE SEQUENCE [LARGE SCALE GENOMIC DNA]</scope>
    <source>
        <strain evidence="3">KCTC 42739</strain>
    </source>
</reference>
<evidence type="ECO:0000313" key="3">
    <source>
        <dbReference type="Proteomes" id="UP001595713"/>
    </source>
</evidence>
<protein>
    <recommendedName>
        <fullName evidence="4">DUF883 domain-containing protein</fullName>
    </recommendedName>
</protein>
<accession>A0ABV7SVH1</accession>
<dbReference type="RefSeq" id="WP_261295808.1">
    <property type="nucleotide sequence ID" value="NZ_JANQBK010000019.1"/>
</dbReference>
<dbReference type="EMBL" id="JBHRXP010000003">
    <property type="protein sequence ID" value="MFC3580296.1"/>
    <property type="molecule type" value="Genomic_DNA"/>
</dbReference>
<name>A0ABV7SVH1_9SPHN</name>